<organism evidence="3 4">
    <name type="scientific">Oceanobacter antarcticus</name>
    <dbReference type="NCBI Taxonomy" id="3133425"/>
    <lineage>
        <taxon>Bacteria</taxon>
        <taxon>Pseudomonadati</taxon>
        <taxon>Pseudomonadota</taxon>
        <taxon>Gammaproteobacteria</taxon>
        <taxon>Oceanospirillales</taxon>
        <taxon>Oceanospirillaceae</taxon>
        <taxon>Oceanobacter</taxon>
    </lineage>
</organism>
<protein>
    <submittedName>
        <fullName evidence="3">DUF58 domain-containing protein</fullName>
    </submittedName>
</protein>
<dbReference type="Proteomes" id="UP001620597">
    <property type="component" value="Unassembled WGS sequence"/>
</dbReference>
<dbReference type="RefSeq" id="WP_416206364.1">
    <property type="nucleotide sequence ID" value="NZ_JBBKTX010000015.1"/>
</dbReference>
<feature type="transmembrane region" description="Helical" evidence="1">
    <location>
        <begin position="21"/>
        <end position="40"/>
    </location>
</feature>
<name>A0ABW8NK03_9GAMM</name>
<reference evidence="3 4" key="1">
    <citation type="submission" date="2024-03" db="EMBL/GenBank/DDBJ databases">
        <title>High-quality draft genome sequence of Oceanobacter sp. wDCs-4.</title>
        <authorList>
            <person name="Dong C."/>
        </authorList>
    </citation>
    <scope>NUCLEOTIDE SEQUENCE [LARGE SCALE GENOMIC DNA]</scope>
    <source>
        <strain evidence="4">wDCs-4</strain>
    </source>
</reference>
<dbReference type="PANTHER" id="PTHR34351">
    <property type="entry name" value="SLR1927 PROTEIN-RELATED"/>
    <property type="match status" value="1"/>
</dbReference>
<evidence type="ECO:0000313" key="3">
    <source>
        <dbReference type="EMBL" id="MFK4753312.1"/>
    </source>
</evidence>
<evidence type="ECO:0000313" key="4">
    <source>
        <dbReference type="Proteomes" id="UP001620597"/>
    </source>
</evidence>
<comment type="caution">
    <text evidence="3">The sequence shown here is derived from an EMBL/GenBank/DDBJ whole genome shotgun (WGS) entry which is preliminary data.</text>
</comment>
<dbReference type="EMBL" id="JBBKTX010000015">
    <property type="protein sequence ID" value="MFK4753312.1"/>
    <property type="molecule type" value="Genomic_DNA"/>
</dbReference>
<gene>
    <name evidence="3" type="ORF">WG929_12930</name>
</gene>
<accession>A0ABW8NK03</accession>
<dbReference type="Pfam" id="PF01882">
    <property type="entry name" value="DUF58"/>
    <property type="match status" value="1"/>
</dbReference>
<proteinExistence type="predicted"/>
<evidence type="ECO:0000259" key="2">
    <source>
        <dbReference type="Pfam" id="PF01882"/>
    </source>
</evidence>
<sequence length="410" mass="46520">MSLSHGSGRLLRPLLAWLQQHITAQRFLWLLALACLLIAWNRGLSLLYGMLALVLATLLLSWLMPWLALRHIRVSVQQIGDASAGDQVTLEYQFQLPKTRYLMLLREDLEYADQPVTHRIAMLANGDRLRTRSLCRYRGVFPLQTVEVGCCWPFGFVSLFRQLTVPERLIVVAPQTFQVQTLPAGAGDDAAMIEYQSTSQPHAQAEYCGLREYHPYDSLKHIHWSASARHQQLLVREYNSQAQPDFLLLLDNCLDDDIGEPPLSTFEFAVSLAASLMTWAKDQQQPMRLLAHGSHPTDIAIGGHHRGSSDYLSALAWTQADGDKPYGTLVEQALLKYPHSATLITVRNLSQLPELPEFHGCHIDILIADQSFIYPMQSWEEGWSHPTANHYQLRLHASSKLERQFRYGAF</sequence>
<dbReference type="InterPro" id="IPR002881">
    <property type="entry name" value="DUF58"/>
</dbReference>
<keyword evidence="4" id="KW-1185">Reference proteome</keyword>
<feature type="transmembrane region" description="Helical" evidence="1">
    <location>
        <begin position="46"/>
        <end position="69"/>
    </location>
</feature>
<keyword evidence="1" id="KW-0472">Membrane</keyword>
<keyword evidence="1" id="KW-1133">Transmembrane helix</keyword>
<evidence type="ECO:0000256" key="1">
    <source>
        <dbReference type="SAM" id="Phobius"/>
    </source>
</evidence>
<feature type="domain" description="DUF58" evidence="2">
    <location>
        <begin position="210"/>
        <end position="295"/>
    </location>
</feature>
<keyword evidence="1" id="KW-0812">Transmembrane</keyword>